<feature type="domain" description="HTH crp-type" evidence="4">
    <location>
        <begin position="134"/>
        <end position="207"/>
    </location>
</feature>
<evidence type="ECO:0000259" key="4">
    <source>
        <dbReference type="PROSITE" id="PS51063"/>
    </source>
</evidence>
<dbReference type="AlphaFoldDB" id="B4VI41"/>
<dbReference type="InterPro" id="IPR036388">
    <property type="entry name" value="WH-like_DNA-bd_sf"/>
</dbReference>
<dbReference type="GO" id="GO:0003700">
    <property type="term" value="F:DNA-binding transcription factor activity"/>
    <property type="evidence" value="ECO:0007669"/>
    <property type="project" value="InterPro"/>
</dbReference>
<dbReference type="InterPro" id="IPR012318">
    <property type="entry name" value="HTH_CRP"/>
</dbReference>
<accession>B4VI41</accession>
<dbReference type="InterPro" id="IPR018335">
    <property type="entry name" value="Tscrpt_reg_HTH_Crp-type_CS"/>
</dbReference>
<dbReference type="Gene3D" id="2.60.120.10">
    <property type="entry name" value="Jelly Rolls"/>
    <property type="match status" value="1"/>
</dbReference>
<organism evidence="5 6">
    <name type="scientific">Coleofasciculus chthonoplastes PCC 7420</name>
    <dbReference type="NCBI Taxonomy" id="118168"/>
    <lineage>
        <taxon>Bacteria</taxon>
        <taxon>Bacillati</taxon>
        <taxon>Cyanobacteriota</taxon>
        <taxon>Cyanophyceae</taxon>
        <taxon>Coleofasciculales</taxon>
        <taxon>Coleofasciculaceae</taxon>
        <taxon>Coleofasciculus</taxon>
    </lineage>
</organism>
<dbReference type="GO" id="GO:0003677">
    <property type="term" value="F:DNA binding"/>
    <property type="evidence" value="ECO:0007669"/>
    <property type="project" value="UniProtKB-KW"/>
</dbReference>
<dbReference type="InterPro" id="IPR014710">
    <property type="entry name" value="RmlC-like_jellyroll"/>
</dbReference>
<dbReference type="InterPro" id="IPR018490">
    <property type="entry name" value="cNMP-bd_dom_sf"/>
</dbReference>
<gene>
    <name evidence="5" type="ORF">MC7420_7362</name>
</gene>
<evidence type="ECO:0000313" key="6">
    <source>
        <dbReference type="Proteomes" id="UP000003835"/>
    </source>
</evidence>
<dbReference type="SUPFAM" id="SSF46785">
    <property type="entry name" value="Winged helix' DNA-binding domain"/>
    <property type="match status" value="1"/>
</dbReference>
<dbReference type="PRINTS" id="PR00034">
    <property type="entry name" value="HTHCRP"/>
</dbReference>
<dbReference type="Gene3D" id="1.10.10.10">
    <property type="entry name" value="Winged helix-like DNA-binding domain superfamily/Winged helix DNA-binding domain"/>
    <property type="match status" value="1"/>
</dbReference>
<dbReference type="RefSeq" id="WP_006098186.1">
    <property type="nucleotide sequence ID" value="NZ_DS989841.1"/>
</dbReference>
<dbReference type="STRING" id="118168.MC7420_7362"/>
<dbReference type="SUPFAM" id="SSF51206">
    <property type="entry name" value="cAMP-binding domain-like"/>
    <property type="match status" value="1"/>
</dbReference>
<dbReference type="EMBL" id="DS989841">
    <property type="protein sequence ID" value="EDX78709.1"/>
    <property type="molecule type" value="Genomic_DNA"/>
</dbReference>
<name>B4VI41_9CYAN</name>
<evidence type="ECO:0000256" key="3">
    <source>
        <dbReference type="ARBA" id="ARBA00023163"/>
    </source>
</evidence>
<sequence length="215" mass="24534">MIPTSRSVLDVNPTQSLGQAELQDSRRLHFYAKGDKIPIISQGVWQVCQGLVQLSTLCQNGEEVWLGWAEPSMFFGRWFSLLSAYQATALSDVHLIWFSIEEINASPRLAQMILPQIVHRIRQTEALLAIAGQRRVEDRLQHLLRLMQQEMGQPVPDGTRLKMRLTHQNLANAIGTTRVTVTRLLNKLKNQGKISFDSDRHIIIKPDSFKNIAEW</sequence>
<evidence type="ECO:0000256" key="2">
    <source>
        <dbReference type="ARBA" id="ARBA00023125"/>
    </source>
</evidence>
<keyword evidence="6" id="KW-1185">Reference proteome</keyword>
<dbReference type="SMART" id="SM00419">
    <property type="entry name" value="HTH_CRP"/>
    <property type="match status" value="1"/>
</dbReference>
<evidence type="ECO:0000313" key="5">
    <source>
        <dbReference type="EMBL" id="EDX78709.1"/>
    </source>
</evidence>
<protein>
    <submittedName>
        <fullName evidence="5">Transcriptional regulator, Crp/Fnr family protein</fullName>
    </submittedName>
</protein>
<keyword evidence="3" id="KW-0804">Transcription</keyword>
<dbReference type="PROSITE" id="PS00042">
    <property type="entry name" value="HTH_CRP_1"/>
    <property type="match status" value="1"/>
</dbReference>
<dbReference type="OrthoDB" id="5242211at2"/>
<dbReference type="HOGENOM" id="CLU_075053_8_0_3"/>
<dbReference type="Pfam" id="PF13545">
    <property type="entry name" value="HTH_Crp_2"/>
    <property type="match status" value="1"/>
</dbReference>
<proteinExistence type="predicted"/>
<dbReference type="Proteomes" id="UP000003835">
    <property type="component" value="Unassembled WGS sequence"/>
</dbReference>
<keyword evidence="1" id="KW-0805">Transcription regulation</keyword>
<dbReference type="InterPro" id="IPR036390">
    <property type="entry name" value="WH_DNA-bd_sf"/>
</dbReference>
<evidence type="ECO:0000256" key="1">
    <source>
        <dbReference type="ARBA" id="ARBA00023015"/>
    </source>
</evidence>
<keyword evidence="2" id="KW-0238">DNA-binding</keyword>
<dbReference type="eggNOG" id="COG0664">
    <property type="taxonomic scope" value="Bacteria"/>
</dbReference>
<reference evidence="5 6" key="1">
    <citation type="submission" date="2008-07" db="EMBL/GenBank/DDBJ databases">
        <authorList>
            <person name="Tandeau de Marsac N."/>
            <person name="Ferriera S."/>
            <person name="Johnson J."/>
            <person name="Kravitz S."/>
            <person name="Beeson K."/>
            <person name="Sutton G."/>
            <person name="Rogers Y.-H."/>
            <person name="Friedman R."/>
            <person name="Frazier M."/>
            <person name="Venter J.C."/>
        </authorList>
    </citation>
    <scope>NUCLEOTIDE SEQUENCE [LARGE SCALE GENOMIC DNA]</scope>
    <source>
        <strain evidence="5 6">PCC 7420</strain>
    </source>
</reference>
<dbReference type="PROSITE" id="PS51063">
    <property type="entry name" value="HTH_CRP_2"/>
    <property type="match status" value="1"/>
</dbReference>
<dbReference type="CDD" id="cd00092">
    <property type="entry name" value="HTH_CRP"/>
    <property type="match status" value="1"/>
</dbReference>